<evidence type="ECO:0008006" key="3">
    <source>
        <dbReference type="Google" id="ProtNLM"/>
    </source>
</evidence>
<organism evidence="1 2">
    <name type="scientific">Arenimonas donghaensis DSM 18148 = HO3-R19</name>
    <dbReference type="NCBI Taxonomy" id="1121014"/>
    <lineage>
        <taxon>Bacteria</taxon>
        <taxon>Pseudomonadati</taxon>
        <taxon>Pseudomonadota</taxon>
        <taxon>Gammaproteobacteria</taxon>
        <taxon>Lysobacterales</taxon>
        <taxon>Lysobacteraceae</taxon>
        <taxon>Arenimonas</taxon>
    </lineage>
</organism>
<sequence>MDIRIRGLEAAPFHALMQLPPEAQAEHLATMRTADSHPGFPCRVSLDDAQPGETVLLANFQHQDAATPFRASHAIYVRLAARQAYDAINTVPPALARRTLSLRAFTAGGWLVGATLTPGTDALDAARTLLARDEVAYLHAHYAAMGCYAAWLGRAA</sequence>
<dbReference type="AlphaFoldDB" id="A0A087MFW2"/>
<dbReference type="Pfam" id="PF06718">
    <property type="entry name" value="DUF1203"/>
    <property type="match status" value="1"/>
</dbReference>
<reference evidence="1 2" key="2">
    <citation type="journal article" date="2015" name="Stand. Genomic Sci.">
        <title>High quality draft genomic sequence of Arenimonas donghaensis DSM 18148(T).</title>
        <authorList>
            <person name="Chen F."/>
            <person name="Wang H."/>
            <person name="Cao Y."/>
            <person name="Li X."/>
            <person name="Wang G."/>
        </authorList>
    </citation>
    <scope>NUCLEOTIDE SEQUENCE [LARGE SCALE GENOMIC DNA]</scope>
    <source>
        <strain evidence="1 2">HO3-R19</strain>
    </source>
</reference>
<proteinExistence type="predicted"/>
<keyword evidence="2" id="KW-1185">Reference proteome</keyword>
<dbReference type="Proteomes" id="UP000029085">
    <property type="component" value="Unassembled WGS sequence"/>
</dbReference>
<name>A0A087MFW2_9GAMM</name>
<evidence type="ECO:0000313" key="2">
    <source>
        <dbReference type="Proteomes" id="UP000029085"/>
    </source>
</evidence>
<dbReference type="PATRIC" id="fig|1121014.3.peg.2280"/>
<dbReference type="RefSeq" id="WP_034225296.1">
    <property type="nucleotide sequence ID" value="NZ_AVCJ01000048.1"/>
</dbReference>
<dbReference type="PIRSF" id="PIRSF034110">
    <property type="entry name" value="DUF1203"/>
    <property type="match status" value="1"/>
</dbReference>
<evidence type="ECO:0000313" key="1">
    <source>
        <dbReference type="EMBL" id="KFL35765.1"/>
    </source>
</evidence>
<accession>A0A087MFW2</accession>
<protein>
    <recommendedName>
        <fullName evidence="3">DUF1203 domain-containing protein</fullName>
    </recommendedName>
</protein>
<dbReference type="InterPro" id="IPR009593">
    <property type="entry name" value="DUF1203"/>
</dbReference>
<dbReference type="OrthoDB" id="5953307at2"/>
<reference evidence="2" key="1">
    <citation type="submission" date="2013-08" db="EMBL/GenBank/DDBJ databases">
        <title>Genome sequencing of Arenimonas donghaensis.</title>
        <authorList>
            <person name="Chen F."/>
            <person name="Wang G."/>
        </authorList>
    </citation>
    <scope>NUCLEOTIDE SEQUENCE [LARGE SCALE GENOMIC DNA]</scope>
    <source>
        <strain evidence="2">HO3-R19</strain>
    </source>
</reference>
<gene>
    <name evidence="1" type="ORF">N788_06890</name>
</gene>
<dbReference type="EMBL" id="AVCJ01000048">
    <property type="protein sequence ID" value="KFL35765.1"/>
    <property type="molecule type" value="Genomic_DNA"/>
</dbReference>
<comment type="caution">
    <text evidence="1">The sequence shown here is derived from an EMBL/GenBank/DDBJ whole genome shotgun (WGS) entry which is preliminary data.</text>
</comment>